<dbReference type="eggNOG" id="ENOG502QR0H">
    <property type="taxonomic scope" value="Eukaryota"/>
</dbReference>
<name>T1IHI5_STRMM</name>
<evidence type="ECO:0000256" key="3">
    <source>
        <dbReference type="SAM" id="MobiDB-lite"/>
    </source>
</evidence>
<protein>
    <recommendedName>
        <fullName evidence="4">NACHT domain-containing protein</fullName>
    </recommendedName>
</protein>
<dbReference type="HOGENOM" id="CLU_009092_0_0_1"/>
<keyword evidence="1" id="KW-0853">WD repeat</keyword>
<dbReference type="AlphaFoldDB" id="T1IHI5"/>
<dbReference type="InterPro" id="IPR027417">
    <property type="entry name" value="P-loop_NTPase"/>
</dbReference>
<dbReference type="Pfam" id="PF25469">
    <property type="entry name" value="WHD_NWD1"/>
    <property type="match status" value="1"/>
</dbReference>
<dbReference type="InterPro" id="IPR057588">
    <property type="entry name" value="NWD1/2-like_WH"/>
</dbReference>
<evidence type="ECO:0000313" key="6">
    <source>
        <dbReference type="Proteomes" id="UP000014500"/>
    </source>
</evidence>
<dbReference type="InterPro" id="IPR011047">
    <property type="entry name" value="Quinoprotein_ADH-like_sf"/>
</dbReference>
<dbReference type="Proteomes" id="UP000014500">
    <property type="component" value="Unassembled WGS sequence"/>
</dbReference>
<organism evidence="5 6">
    <name type="scientific">Strigamia maritima</name>
    <name type="common">European centipede</name>
    <name type="synonym">Geophilus maritimus</name>
    <dbReference type="NCBI Taxonomy" id="126957"/>
    <lineage>
        <taxon>Eukaryota</taxon>
        <taxon>Metazoa</taxon>
        <taxon>Ecdysozoa</taxon>
        <taxon>Arthropoda</taxon>
        <taxon>Myriapoda</taxon>
        <taxon>Chilopoda</taxon>
        <taxon>Pleurostigmophora</taxon>
        <taxon>Geophilomorpha</taxon>
        <taxon>Linotaeniidae</taxon>
        <taxon>Strigamia</taxon>
    </lineage>
</organism>
<dbReference type="SMART" id="SM00320">
    <property type="entry name" value="WD40"/>
    <property type="match status" value="3"/>
</dbReference>
<evidence type="ECO:0000256" key="1">
    <source>
        <dbReference type="ARBA" id="ARBA00022574"/>
    </source>
</evidence>
<sequence>MGSSCSSGQKDKDGKKKLKKGKGGTDPTPRGSNASNSSVYVYQKAATPPPAAEIPALSPPQSIPVYSEHTVVQKTDSLLASPTLPSQDTLPTFNEYPDHVRHLLLGNIKSSAPPLIKPRKIVLFLCADFADTVKERAVVVEQVIPKVRRSCAERGYELSIVDWELRDDTKGLGVQYLQRQTQHCHLVPVVFLNETLGQRSLPPKISPDLKQHLLETIKSQSEKELFTECYLLDENNSPPQYVLQNKGNEEDREKLLKILWPVWEDSELLETILDTFIQAVLSFDSQNDKNKCIWINRKFHGSQGSEAGALQKRLTALQSSLQSQVEENRKLQFSIRQAEDRSRGVETFLPEHAQYLDALSTKFHKVLNEIVDNIIDDAEKTSPDSGYLGMEKRLYHELNQQMKECKYRLKHFVGQTSQISKIEEYLKNDSKSPLIIHGPSGSGKSALAAKIVQKCSEKGEKTPIVFRFIGLTPDSATTEQVVRSICEQCCVLFGEHPSLASQNMLHLAKELPLLFNKVSPKRPLVVILDGIDQVQFYSSLSLAWVPANLAPHVKLILTLRDDCPQLSELKAFISEASSWLSMSSLTLADYKALEQCSLPLHAVVVAYEASEWSSWEQNQSLQGDVESQIVHVFKRLEEEFGSNTICKVMGYLTAAKHGLMDSEMVDLMSCDETLDPDQQKLTSLWIQIQNQLQFFLKTSLVGKLSVTHWGNWTFRSLAEQRYLGDEGLVSVSRFMVDYFQMYNRRKLDELPLHAHRSSGPIQCDFLFNADWLQAKVCGSDVYQLLEDLKMIESSPDVDLLREVIELSAYALSYDGSQLFSQIVARLPQPDANKYPRVASFYEMAKSNANSSNLMPLGLCLHSPGAREATPDTEIYFDSIHRIKGSITHMLTLAADKGIVNVVSIYEQKVVRTLVGVTQPRVAKMVDDHRALLLCNRELKLYDLETCSFEMKLKGVMNQKMPFYDLHDPLHVVSLSRNRMYVYMTNLTSGDCVATFKVGEDRFLNSLLVSANGKMCVCGDETQKPFPLLVWDMNSRKLVYDLRIPHHEFITRLAAITHDGHYVASVCKEVDDPSPNFIIVYDLQSGTLFKKWKPEVNTCSIAISSEGNCVITGLEDCTLLVWDLVTGACRFSLKGHCAPADHILMDDAGTVCVTFDSTGKDRSVRSWNILSGQVTAVFTPDSPIICCELSSDGRAVVLGLRGQREILTLLLCNRQSVDEAKQKNITPFGNPDNIGKVADVSEAG</sequence>
<dbReference type="STRING" id="126957.T1IHI5"/>
<feature type="domain" description="NACHT" evidence="4">
    <location>
        <begin position="432"/>
        <end position="562"/>
    </location>
</feature>
<dbReference type="CDD" id="cd00009">
    <property type="entry name" value="AAA"/>
    <property type="match status" value="1"/>
</dbReference>
<evidence type="ECO:0000259" key="4">
    <source>
        <dbReference type="PROSITE" id="PS50837"/>
    </source>
</evidence>
<dbReference type="InterPro" id="IPR007111">
    <property type="entry name" value="NACHT_NTPase"/>
</dbReference>
<dbReference type="InterPro" id="IPR052752">
    <property type="entry name" value="NACHT-WD_repeat"/>
</dbReference>
<feature type="compositionally biased region" description="Polar residues" evidence="3">
    <location>
        <begin position="30"/>
        <end position="40"/>
    </location>
</feature>
<dbReference type="InterPro" id="IPR015943">
    <property type="entry name" value="WD40/YVTN_repeat-like_dom_sf"/>
</dbReference>
<dbReference type="PhylomeDB" id="T1IHI5"/>
<evidence type="ECO:0000256" key="2">
    <source>
        <dbReference type="ARBA" id="ARBA00022737"/>
    </source>
</evidence>
<dbReference type="Gene3D" id="2.130.10.10">
    <property type="entry name" value="YVTN repeat-like/Quinoprotein amine dehydrogenase"/>
    <property type="match status" value="2"/>
</dbReference>
<dbReference type="EnsemblMetazoa" id="SMAR000300-RA">
    <property type="protein sequence ID" value="SMAR000300-PA"/>
    <property type="gene ID" value="SMAR000300"/>
</dbReference>
<dbReference type="PROSITE" id="PS50837">
    <property type="entry name" value="NACHT"/>
    <property type="match status" value="1"/>
</dbReference>
<dbReference type="Pfam" id="PF05729">
    <property type="entry name" value="NACHT"/>
    <property type="match status" value="1"/>
</dbReference>
<keyword evidence="2" id="KW-0677">Repeat</keyword>
<feature type="region of interest" description="Disordered" evidence="3">
    <location>
        <begin position="1"/>
        <end position="42"/>
    </location>
</feature>
<dbReference type="EMBL" id="JH429910">
    <property type="status" value="NOT_ANNOTATED_CDS"/>
    <property type="molecule type" value="Genomic_DNA"/>
</dbReference>
<dbReference type="Gene3D" id="3.40.50.300">
    <property type="entry name" value="P-loop containing nucleotide triphosphate hydrolases"/>
    <property type="match status" value="1"/>
</dbReference>
<reference evidence="5" key="2">
    <citation type="submission" date="2015-02" db="UniProtKB">
        <authorList>
            <consortium name="EnsemblMetazoa"/>
        </authorList>
    </citation>
    <scope>IDENTIFICATION</scope>
</reference>
<keyword evidence="6" id="KW-1185">Reference proteome</keyword>
<dbReference type="OMA" id="WIQTGAH"/>
<reference evidence="6" key="1">
    <citation type="submission" date="2011-05" db="EMBL/GenBank/DDBJ databases">
        <authorList>
            <person name="Richards S.R."/>
            <person name="Qu J."/>
            <person name="Jiang H."/>
            <person name="Jhangiani S.N."/>
            <person name="Agravi P."/>
            <person name="Goodspeed R."/>
            <person name="Gross S."/>
            <person name="Mandapat C."/>
            <person name="Jackson L."/>
            <person name="Mathew T."/>
            <person name="Pu L."/>
            <person name="Thornton R."/>
            <person name="Saada N."/>
            <person name="Wilczek-Boney K.B."/>
            <person name="Lee S."/>
            <person name="Kovar C."/>
            <person name="Wu Y."/>
            <person name="Scherer S.E."/>
            <person name="Worley K.C."/>
            <person name="Muzny D.M."/>
            <person name="Gibbs R."/>
        </authorList>
    </citation>
    <scope>NUCLEOTIDE SEQUENCE</scope>
    <source>
        <strain evidence="6">Brora</strain>
    </source>
</reference>
<proteinExistence type="predicted"/>
<dbReference type="PANTHER" id="PTHR19871">
    <property type="entry name" value="BETA TRANSDUCIN-RELATED PROTEIN"/>
    <property type="match status" value="1"/>
</dbReference>
<evidence type="ECO:0000313" key="5">
    <source>
        <dbReference type="EnsemblMetazoa" id="SMAR000300-PA"/>
    </source>
</evidence>
<dbReference type="SUPFAM" id="SSF50998">
    <property type="entry name" value="Quinoprotein alcohol dehydrogenase-like"/>
    <property type="match status" value="1"/>
</dbReference>
<dbReference type="SUPFAM" id="SSF52540">
    <property type="entry name" value="P-loop containing nucleoside triphosphate hydrolases"/>
    <property type="match status" value="1"/>
</dbReference>
<accession>T1IHI5</accession>
<dbReference type="PANTHER" id="PTHR19871:SF45">
    <property type="entry name" value="NACHT DOMAIN-CONTAINING PROTEIN"/>
    <property type="match status" value="1"/>
</dbReference>
<dbReference type="InterPro" id="IPR001680">
    <property type="entry name" value="WD40_rpt"/>
</dbReference>
<dbReference type="PROSITE" id="PS50818">
    <property type="entry name" value="INTEIN_C_TER"/>
    <property type="match status" value="1"/>
</dbReference>
<dbReference type="InterPro" id="IPR030934">
    <property type="entry name" value="Intein_C"/>
</dbReference>